<dbReference type="Proteomes" id="UP000681722">
    <property type="component" value="Unassembled WGS sequence"/>
</dbReference>
<evidence type="ECO:0000313" key="3">
    <source>
        <dbReference type="EMBL" id="CAF3842416.1"/>
    </source>
</evidence>
<dbReference type="EMBL" id="CAJOBC010008127">
    <property type="protein sequence ID" value="CAF3953238.1"/>
    <property type="molecule type" value="Genomic_DNA"/>
</dbReference>
<dbReference type="EMBL" id="CAJNOQ010008126">
    <property type="protein sequence ID" value="CAF1188967.1"/>
    <property type="molecule type" value="Genomic_DNA"/>
</dbReference>
<dbReference type="EMBL" id="CAJNOK010009029">
    <property type="protein sequence ID" value="CAF1079132.1"/>
    <property type="molecule type" value="Genomic_DNA"/>
</dbReference>
<accession>A0A814VIR9</accession>
<sequence length="251" mass="28595">MKGQYTWGNFIDISRVRTRELPLGASQNFEETSCCHQLFCKICLIKVDNSNCPNCRQTFTAVDAHFARRLIGNLQVSCLNGCGQTVNYSDKETHARYCSKRLFNCPVCENFTNGVKQSFLTHLMSKHENFLIDCIFPVEIPNSSSWLNGVWTGVGYQLNSASTWSIRLTIDENENKYLIEYPSLDGSGEWTVLKKDANDHRYVFHEKIIAGQCTNDGQAIVTKINNKLISFSYFWPSPNDLSAFSTLKKKE</sequence>
<keyword evidence="5" id="KW-1185">Reference proteome</keyword>
<dbReference type="Proteomes" id="UP000663829">
    <property type="component" value="Unassembled WGS sequence"/>
</dbReference>
<dbReference type="SUPFAM" id="SSF57850">
    <property type="entry name" value="RING/U-box"/>
    <property type="match status" value="1"/>
</dbReference>
<dbReference type="AlphaFoldDB" id="A0A814VIR9"/>
<dbReference type="SUPFAM" id="SSF49599">
    <property type="entry name" value="TRAF domain-like"/>
    <property type="match status" value="1"/>
</dbReference>
<gene>
    <name evidence="2" type="ORF">GPM918_LOCUS23104</name>
    <name evidence="1" type="ORF">OVA965_LOCUS18275</name>
    <name evidence="4" type="ORF">SRO942_LOCUS23103</name>
    <name evidence="3" type="ORF">TMI583_LOCUS18284</name>
</gene>
<name>A0A814VIR9_9BILA</name>
<dbReference type="InterPro" id="IPR013083">
    <property type="entry name" value="Znf_RING/FYVE/PHD"/>
</dbReference>
<evidence type="ECO:0000313" key="5">
    <source>
        <dbReference type="Proteomes" id="UP000663829"/>
    </source>
</evidence>
<organism evidence="2 5">
    <name type="scientific">Didymodactylos carnosus</name>
    <dbReference type="NCBI Taxonomy" id="1234261"/>
    <lineage>
        <taxon>Eukaryota</taxon>
        <taxon>Metazoa</taxon>
        <taxon>Spiralia</taxon>
        <taxon>Gnathifera</taxon>
        <taxon>Rotifera</taxon>
        <taxon>Eurotatoria</taxon>
        <taxon>Bdelloidea</taxon>
        <taxon>Philodinida</taxon>
        <taxon>Philodinidae</taxon>
        <taxon>Didymodactylos</taxon>
    </lineage>
</organism>
<comment type="caution">
    <text evidence="2">The sequence shown here is derived from an EMBL/GenBank/DDBJ whole genome shotgun (WGS) entry which is preliminary data.</text>
</comment>
<dbReference type="Proteomes" id="UP000682733">
    <property type="component" value="Unassembled WGS sequence"/>
</dbReference>
<evidence type="ECO:0000313" key="1">
    <source>
        <dbReference type="EMBL" id="CAF1079132.1"/>
    </source>
</evidence>
<evidence type="ECO:0000313" key="4">
    <source>
        <dbReference type="EMBL" id="CAF3953238.1"/>
    </source>
</evidence>
<dbReference type="OrthoDB" id="10183039at2759"/>
<proteinExistence type="predicted"/>
<dbReference type="EMBL" id="CAJOBA010009044">
    <property type="protein sequence ID" value="CAF3842416.1"/>
    <property type="molecule type" value="Genomic_DNA"/>
</dbReference>
<evidence type="ECO:0000313" key="2">
    <source>
        <dbReference type="EMBL" id="CAF1188967.1"/>
    </source>
</evidence>
<dbReference type="Gene3D" id="3.30.40.10">
    <property type="entry name" value="Zinc/RING finger domain, C3HC4 (zinc finger)"/>
    <property type="match status" value="1"/>
</dbReference>
<dbReference type="Proteomes" id="UP000677228">
    <property type="component" value="Unassembled WGS sequence"/>
</dbReference>
<protein>
    <submittedName>
        <fullName evidence="2">Uncharacterized protein</fullName>
    </submittedName>
</protein>
<reference evidence="2" key="1">
    <citation type="submission" date="2021-02" db="EMBL/GenBank/DDBJ databases">
        <authorList>
            <person name="Nowell W R."/>
        </authorList>
    </citation>
    <scope>NUCLEOTIDE SEQUENCE</scope>
</reference>